<evidence type="ECO:0000256" key="1">
    <source>
        <dbReference type="SAM" id="SignalP"/>
    </source>
</evidence>
<protein>
    <submittedName>
        <fullName evidence="2">Uncharacterized protein</fullName>
    </submittedName>
</protein>
<reference evidence="2 3" key="1">
    <citation type="submission" date="2019-03" db="EMBL/GenBank/DDBJ databases">
        <title>Genomic Encyclopedia of Type Strains, Phase IV (KMG-IV): sequencing the most valuable type-strain genomes for metagenomic binning, comparative biology and taxonomic classification.</title>
        <authorList>
            <person name="Goeker M."/>
        </authorList>
    </citation>
    <scope>NUCLEOTIDE SEQUENCE [LARGE SCALE GENOMIC DNA]</scope>
    <source>
        <strain evidence="2 3">DSM 102969</strain>
    </source>
</reference>
<name>A0A4R6RKB1_9HYPH</name>
<sequence length="348" mass="37580">MIRFLAVALAAILLTGTLARADWSPFERYEETEFYDVPTCAYMGNSNVVCGARKRDGSIRWLRYLGRFFDAGLETRYRTLTRPECTLSRNTTYPAICAFNSGSGYLVVMGYVGGRGGFEKIAANGKALFSEIDCTFSGLPGPNSRGYICAWRNNLGRFDSTTGKGAARIFSKPSCATNGFGDTICTALGAQNNILAFQYDFSKNEIWRVINLAGTGTSAPECIPAADLEEIYCAVVGLDLKIWHTRFKGGAWSASNWLPWSSLQGAFATKPSCAYIGDRGIACTVGGARDSAVYGYSYQAGAWAAPVRIDPGKSPGFVGEPSCTKVAQGRAICLALGIDSRIYYTFGP</sequence>
<feature type="chain" id="PRO_5020519782" evidence="1">
    <location>
        <begin position="22"/>
        <end position="348"/>
    </location>
</feature>
<keyword evidence="1" id="KW-0732">Signal</keyword>
<dbReference type="EMBL" id="SNXY01000006">
    <property type="protein sequence ID" value="TDP86882.1"/>
    <property type="molecule type" value="Genomic_DNA"/>
</dbReference>
<comment type="caution">
    <text evidence="2">The sequence shown here is derived from an EMBL/GenBank/DDBJ whole genome shotgun (WGS) entry which is preliminary data.</text>
</comment>
<keyword evidence="3" id="KW-1185">Reference proteome</keyword>
<dbReference type="Proteomes" id="UP000294547">
    <property type="component" value="Unassembled WGS sequence"/>
</dbReference>
<dbReference type="SUPFAM" id="SSF89372">
    <property type="entry name" value="Fucose-specific lectin"/>
    <property type="match status" value="1"/>
</dbReference>
<accession>A0A4R6RKB1</accession>
<dbReference type="AlphaFoldDB" id="A0A4R6RKB1"/>
<proteinExistence type="predicted"/>
<evidence type="ECO:0000313" key="3">
    <source>
        <dbReference type="Proteomes" id="UP000294547"/>
    </source>
</evidence>
<dbReference type="RefSeq" id="WP_126536424.1">
    <property type="nucleotide sequence ID" value="NZ_BSPM01000008.1"/>
</dbReference>
<feature type="signal peptide" evidence="1">
    <location>
        <begin position="1"/>
        <end position="21"/>
    </location>
</feature>
<gene>
    <name evidence="2" type="ORF">EDD54_0766</name>
</gene>
<evidence type="ECO:0000313" key="2">
    <source>
        <dbReference type="EMBL" id="TDP86882.1"/>
    </source>
</evidence>
<organism evidence="2 3">
    <name type="scientific">Oharaeibacter diazotrophicus</name>
    <dbReference type="NCBI Taxonomy" id="1920512"/>
    <lineage>
        <taxon>Bacteria</taxon>
        <taxon>Pseudomonadati</taxon>
        <taxon>Pseudomonadota</taxon>
        <taxon>Alphaproteobacteria</taxon>
        <taxon>Hyphomicrobiales</taxon>
        <taxon>Pleomorphomonadaceae</taxon>
        <taxon>Oharaeibacter</taxon>
    </lineage>
</organism>